<feature type="transmembrane region" description="Helical" evidence="1">
    <location>
        <begin position="179"/>
        <end position="201"/>
    </location>
</feature>
<feature type="transmembrane region" description="Helical" evidence="1">
    <location>
        <begin position="259"/>
        <end position="282"/>
    </location>
</feature>
<dbReference type="InterPro" id="IPR008972">
    <property type="entry name" value="Cupredoxin"/>
</dbReference>
<dbReference type="CDD" id="cd00371">
    <property type="entry name" value="HMA"/>
    <property type="match status" value="1"/>
</dbReference>
<dbReference type="PANTHER" id="PTHR42208:SF1">
    <property type="entry name" value="HEAVY METAL TRANSPORTER"/>
    <property type="match status" value="1"/>
</dbReference>
<keyword evidence="1" id="KW-0472">Membrane</keyword>
<sequence>MDKTQFKKVKLKIHGMHCASCEVLLERKFRQVSGIEKVQINHVNGEANLVCSQKLDLGRLNDLVKDEGYEVVSWPEYGENHNSLIGHKNTETDYVQMSWIFLIIVSLYYILKQFDFLPNFSISGQMSYGLIFLIGLFAAISSCLAVVGGLLLAVAGRYNETHPNLSGLQKFKPHLHFNVGRIVGYTAFGALVGALGSVLTLSPRTNGYLMILVSGVMLMLGFQLLHLFPGLRRFHPKMPKFISHRIHDLGAKNSKGAPFTLGALTFFLPCGFTQALQLYVLANGDWKIGALTMLVFSLGTLPALLSLSTISSFAKGEWQKYFLKFAGVLIVLLAIFNINNGLTLAGYNFNIASAFTLLSNRIESSPSSNAPIVDGKQIVKMTVNGYNYTPNKFTVVAGVPVEWQIDGSQAAGCGRVLVMPSLGLSKYLLPQGITTITFTPTQTGTIPFNCSMGMMTRGSEFTVVSNTARVEGVKIETSTAASIPACDSTIADCPKVQKLAIEVSQEKGINPRLLTAKKGVPIELTIDNKTPLGGCMSIWVIPKYNITIPMDGTISKNTFIPTETGDIDITCSMGSKLVKISVED</sequence>
<dbReference type="Gene3D" id="3.30.70.100">
    <property type="match status" value="1"/>
</dbReference>
<reference evidence="3 4" key="1">
    <citation type="journal article" date="2016" name="Nat. Commun.">
        <title>Thousands of microbial genomes shed light on interconnected biogeochemical processes in an aquifer system.</title>
        <authorList>
            <person name="Anantharaman K."/>
            <person name="Brown C.T."/>
            <person name="Hug L.A."/>
            <person name="Sharon I."/>
            <person name="Castelle C.J."/>
            <person name="Probst A.J."/>
            <person name="Thomas B.C."/>
            <person name="Singh A."/>
            <person name="Wilkins M.J."/>
            <person name="Karaoz U."/>
            <person name="Brodie E.L."/>
            <person name="Williams K.H."/>
            <person name="Hubbard S.S."/>
            <person name="Banfield J.F."/>
        </authorList>
    </citation>
    <scope>NUCLEOTIDE SEQUENCE [LARGE SCALE GENOMIC DNA]</scope>
</reference>
<dbReference type="PROSITE" id="PS50846">
    <property type="entry name" value="HMA_2"/>
    <property type="match status" value="1"/>
</dbReference>
<feature type="transmembrane region" description="Helical" evidence="1">
    <location>
        <begin position="321"/>
        <end position="338"/>
    </location>
</feature>
<dbReference type="InterPro" id="IPR028096">
    <property type="entry name" value="EfeO_Cupredoxin"/>
</dbReference>
<dbReference type="Proteomes" id="UP000178481">
    <property type="component" value="Unassembled WGS sequence"/>
</dbReference>
<dbReference type="InterPro" id="IPR006121">
    <property type="entry name" value="HMA_dom"/>
</dbReference>
<keyword evidence="1" id="KW-0812">Transmembrane</keyword>
<dbReference type="Gene3D" id="2.60.40.420">
    <property type="entry name" value="Cupredoxins - blue copper proteins"/>
    <property type="match status" value="2"/>
</dbReference>
<dbReference type="SUPFAM" id="SSF55008">
    <property type="entry name" value="HMA, heavy metal-associated domain"/>
    <property type="match status" value="1"/>
</dbReference>
<evidence type="ECO:0000259" key="2">
    <source>
        <dbReference type="PROSITE" id="PS50846"/>
    </source>
</evidence>
<feature type="transmembrane region" description="Helical" evidence="1">
    <location>
        <begin position="288"/>
        <end position="309"/>
    </location>
</feature>
<name>A0A1G2QIT1_9BACT</name>
<dbReference type="Pfam" id="PF13473">
    <property type="entry name" value="Cupredoxin_1"/>
    <property type="match status" value="1"/>
</dbReference>
<accession>A0A1G2QIT1</accession>
<protein>
    <recommendedName>
        <fullName evidence="2">HMA domain-containing protein</fullName>
    </recommendedName>
</protein>
<feature type="transmembrane region" description="Helical" evidence="1">
    <location>
        <begin position="94"/>
        <end position="111"/>
    </location>
</feature>
<evidence type="ECO:0000256" key="1">
    <source>
        <dbReference type="SAM" id="Phobius"/>
    </source>
</evidence>
<evidence type="ECO:0000313" key="3">
    <source>
        <dbReference type="EMBL" id="OHA60564.1"/>
    </source>
</evidence>
<dbReference type="PANTHER" id="PTHR42208">
    <property type="entry name" value="HEAVY METAL TRANSPORTER-RELATED"/>
    <property type="match status" value="1"/>
</dbReference>
<dbReference type="SUPFAM" id="SSF49503">
    <property type="entry name" value="Cupredoxins"/>
    <property type="match status" value="1"/>
</dbReference>
<organism evidence="3 4">
    <name type="scientific">Candidatus Vogelbacteria bacterium RIFOXYD1_FULL_42_15</name>
    <dbReference type="NCBI Taxonomy" id="1802437"/>
    <lineage>
        <taxon>Bacteria</taxon>
        <taxon>Candidatus Vogeliibacteriota</taxon>
    </lineage>
</organism>
<dbReference type="InterPro" id="IPR039447">
    <property type="entry name" value="UreH-like_TM_dom"/>
</dbReference>
<dbReference type="InterPro" id="IPR036163">
    <property type="entry name" value="HMA_dom_sf"/>
</dbReference>
<gene>
    <name evidence="3" type="ORF">A2607_00770</name>
</gene>
<feature type="domain" description="HMA" evidence="2">
    <location>
        <begin position="7"/>
        <end position="72"/>
    </location>
</feature>
<feature type="transmembrane region" description="Helical" evidence="1">
    <location>
        <begin position="207"/>
        <end position="228"/>
    </location>
</feature>
<dbReference type="GO" id="GO:0046872">
    <property type="term" value="F:metal ion binding"/>
    <property type="evidence" value="ECO:0007669"/>
    <property type="project" value="InterPro"/>
</dbReference>
<proteinExistence type="predicted"/>
<feature type="transmembrane region" description="Helical" evidence="1">
    <location>
        <begin position="131"/>
        <end position="158"/>
    </location>
</feature>
<dbReference type="Pfam" id="PF13386">
    <property type="entry name" value="DsbD_2"/>
    <property type="match status" value="1"/>
</dbReference>
<dbReference type="EMBL" id="MHTI01000004">
    <property type="protein sequence ID" value="OHA60564.1"/>
    <property type="molecule type" value="Genomic_DNA"/>
</dbReference>
<comment type="caution">
    <text evidence="3">The sequence shown here is derived from an EMBL/GenBank/DDBJ whole genome shotgun (WGS) entry which is preliminary data.</text>
</comment>
<keyword evidence="1" id="KW-1133">Transmembrane helix</keyword>
<dbReference type="AlphaFoldDB" id="A0A1G2QIT1"/>
<evidence type="ECO:0000313" key="4">
    <source>
        <dbReference type="Proteomes" id="UP000178481"/>
    </source>
</evidence>